<evidence type="ECO:0000256" key="5">
    <source>
        <dbReference type="ARBA" id="ARBA00022989"/>
    </source>
</evidence>
<feature type="transmembrane region" description="Helical" evidence="7">
    <location>
        <begin position="420"/>
        <end position="442"/>
    </location>
</feature>
<feature type="transmembrane region" description="Helical" evidence="7">
    <location>
        <begin position="180"/>
        <end position="200"/>
    </location>
</feature>
<dbReference type="RefSeq" id="WP_135964002.1">
    <property type="nucleotide sequence ID" value="NZ_SRXT01000004.1"/>
</dbReference>
<keyword evidence="6 7" id="KW-0472">Membrane</keyword>
<gene>
    <name evidence="8" type="ORF">E5A73_11715</name>
</gene>
<feature type="transmembrane region" description="Helical" evidence="7">
    <location>
        <begin position="121"/>
        <end position="139"/>
    </location>
</feature>
<keyword evidence="9" id="KW-1185">Reference proteome</keyword>
<dbReference type="Proteomes" id="UP000306147">
    <property type="component" value="Unassembled WGS sequence"/>
</dbReference>
<protein>
    <submittedName>
        <fullName evidence="8">Lipopolysaccharide biosynthesis protein</fullName>
    </submittedName>
</protein>
<evidence type="ECO:0000313" key="9">
    <source>
        <dbReference type="Proteomes" id="UP000306147"/>
    </source>
</evidence>
<evidence type="ECO:0000256" key="4">
    <source>
        <dbReference type="ARBA" id="ARBA00022692"/>
    </source>
</evidence>
<dbReference type="InterPro" id="IPR050833">
    <property type="entry name" value="Poly_Biosynth_Transport"/>
</dbReference>
<dbReference type="GO" id="GO:0005886">
    <property type="term" value="C:plasma membrane"/>
    <property type="evidence" value="ECO:0007669"/>
    <property type="project" value="UniProtKB-SubCell"/>
</dbReference>
<dbReference type="AlphaFoldDB" id="A0A4S1XEY8"/>
<feature type="transmembrane region" description="Helical" evidence="7">
    <location>
        <begin position="391"/>
        <end position="408"/>
    </location>
</feature>
<feature type="transmembrane region" description="Helical" evidence="7">
    <location>
        <begin position="367"/>
        <end position="385"/>
    </location>
</feature>
<keyword evidence="4 7" id="KW-0812">Transmembrane</keyword>
<evidence type="ECO:0000256" key="1">
    <source>
        <dbReference type="ARBA" id="ARBA00004651"/>
    </source>
</evidence>
<keyword evidence="3" id="KW-1003">Cell membrane</keyword>
<dbReference type="CDD" id="cd13127">
    <property type="entry name" value="MATE_tuaB_like"/>
    <property type="match status" value="1"/>
</dbReference>
<dbReference type="PANTHER" id="PTHR30250:SF10">
    <property type="entry name" value="LIPOPOLYSACCHARIDE BIOSYNTHESIS PROTEIN WZXC"/>
    <property type="match status" value="1"/>
</dbReference>
<evidence type="ECO:0000256" key="3">
    <source>
        <dbReference type="ARBA" id="ARBA00022475"/>
    </source>
</evidence>
<feature type="transmembrane region" description="Helical" evidence="7">
    <location>
        <begin position="51"/>
        <end position="70"/>
    </location>
</feature>
<dbReference type="EMBL" id="SRXT01000004">
    <property type="protein sequence ID" value="TGX53496.1"/>
    <property type="molecule type" value="Genomic_DNA"/>
</dbReference>
<dbReference type="PANTHER" id="PTHR30250">
    <property type="entry name" value="PST FAMILY PREDICTED COLANIC ACID TRANSPORTER"/>
    <property type="match status" value="1"/>
</dbReference>
<feature type="transmembrane region" description="Helical" evidence="7">
    <location>
        <begin position="91"/>
        <end position="115"/>
    </location>
</feature>
<evidence type="ECO:0000313" key="8">
    <source>
        <dbReference type="EMBL" id="TGX53496.1"/>
    </source>
</evidence>
<feature type="transmembrane region" description="Helical" evidence="7">
    <location>
        <begin position="151"/>
        <end position="174"/>
    </location>
</feature>
<dbReference type="Pfam" id="PF13440">
    <property type="entry name" value="Polysacc_synt_3"/>
    <property type="match status" value="1"/>
</dbReference>
<keyword evidence="5 7" id="KW-1133">Transmembrane helix</keyword>
<feature type="transmembrane region" description="Helical" evidence="7">
    <location>
        <begin position="294"/>
        <end position="314"/>
    </location>
</feature>
<sequence length="503" mass="53543">MSSSPPGETEPSFGRKAANSAVFLGVTQVVRLVLTVLSTVVISRLLSPDDYGVMAMAAPVVGFIVLFQDLGLGSATIQARTMSPGQSNGLFWINMAASAAIFFALLLCAPLAAWFYGDVRAGYVTAASAVGVLLSGTALQHSALLNRDMRFGVLSAIDIANAVVTFLGALIAAYLLRNYWALWIGTMAGTLVQVVLTWTVTPWRPSWKITLAGTGQMARFGGNLTGFNVLNYIGRNADNVLIAKFAGSIALGLYDRSFKLMMLPLQTINGPLGRLMLPILSRLRDEPERYRRSFLLSVRAILLVATPGITVAVATSDRLMIFLLGDTWAAAGPIFFWLGLASLLQPVSNATGWLFISSGRGREMLRWGVVSTATTLIAIAIGLRWGVEGVATSLFIVLLLRTPLLNAYCVQGTSVRTRDLYLVMLEPGLGAVAAALLVHAIGGMMSTPVLLCVAMPLAYALGLLAHLLTKPGRALLATMFEMAAGLVASAMQRVRPRGAPAQP</sequence>
<organism evidence="8 9">
    <name type="scientific">Sphingomonas gei</name>
    <dbReference type="NCBI Taxonomy" id="1395960"/>
    <lineage>
        <taxon>Bacteria</taxon>
        <taxon>Pseudomonadati</taxon>
        <taxon>Pseudomonadota</taxon>
        <taxon>Alphaproteobacteria</taxon>
        <taxon>Sphingomonadales</taxon>
        <taxon>Sphingomonadaceae</taxon>
        <taxon>Sphingomonas</taxon>
    </lineage>
</organism>
<feature type="transmembrane region" description="Helical" evidence="7">
    <location>
        <begin position="334"/>
        <end position="355"/>
    </location>
</feature>
<name>A0A4S1XEY8_9SPHN</name>
<comment type="caution">
    <text evidence="8">The sequence shown here is derived from an EMBL/GenBank/DDBJ whole genome shotgun (WGS) entry which is preliminary data.</text>
</comment>
<evidence type="ECO:0000256" key="7">
    <source>
        <dbReference type="SAM" id="Phobius"/>
    </source>
</evidence>
<comment type="subcellular location">
    <subcellularLocation>
        <location evidence="1">Cell membrane</location>
        <topology evidence="1">Multi-pass membrane protein</topology>
    </subcellularLocation>
</comment>
<reference evidence="8 9" key="1">
    <citation type="submission" date="2019-04" db="EMBL/GenBank/DDBJ databases">
        <title>Sphingomonas psychrotolerans sp. nov., isolated from soil in the Tianshan Mountains, Xinjiang, China.</title>
        <authorList>
            <person name="Luo Y."/>
            <person name="Sheng H."/>
        </authorList>
    </citation>
    <scope>NUCLEOTIDE SEQUENCE [LARGE SCALE GENOMIC DNA]</scope>
    <source>
        <strain evidence="8 9">ZFGT-11</strain>
    </source>
</reference>
<feature type="transmembrane region" description="Helical" evidence="7">
    <location>
        <begin position="21"/>
        <end position="45"/>
    </location>
</feature>
<proteinExistence type="inferred from homology"/>
<feature type="transmembrane region" description="Helical" evidence="7">
    <location>
        <begin position="448"/>
        <end position="468"/>
    </location>
</feature>
<evidence type="ECO:0000256" key="6">
    <source>
        <dbReference type="ARBA" id="ARBA00023136"/>
    </source>
</evidence>
<accession>A0A4S1XEY8</accession>
<evidence type="ECO:0000256" key="2">
    <source>
        <dbReference type="ARBA" id="ARBA00007430"/>
    </source>
</evidence>
<dbReference type="OrthoDB" id="7605542at2"/>
<comment type="similarity">
    <text evidence="2">Belongs to the polysaccharide synthase family.</text>
</comment>